<dbReference type="Proteomes" id="UP000829291">
    <property type="component" value="Chromosome 2"/>
</dbReference>
<sequence length="496" mass="56727">MENENGFIDLNGSELEPQVWVHVLPSFKRGKVTSISKKIPQTCSFNSYEQIKEYWKNMYGYNLPESGVGLIYYQVCFPWPEQNYYHYPSCCIKAVQPTQLFPDNGEHITQQFLQDLTERVPTIFGSTLKLQELPSRPRSDNWQKNDHKENILNQSSWVARNTNKIPNKQLTPCNSRSSANPGYKLPVNYLAQIDVNYLGALSTFSNNSGTSRLMHNVIKDKNLRDALNIKRFVSTCSTDKRILADCYEKFFPPEKKSKFSQLPSDSCIKEYGSSPLSDKPNIKVETMCSSQLIKSDSDKSQILNEISEKVDDTSLNYMLRRRSSFDLNDFCAGLDENNLSVGLLDKNIALCPEKSDIDKNEFDGPNSVLEVQSHYFTNIPDKSQCNEITDLVNTSLQQDKQSEKIKPLSKLKFNNLFGRKSKTQRTSTMNLGKHMQKSNFKTNNIDFYFKGKKQVNVSHFSKVPIKPSMPKLIQTNLTIKSGGKIELCDANKKERQ</sequence>
<proteinExistence type="predicted"/>
<dbReference type="Pfam" id="PF15813">
    <property type="entry name" value="DUF4708"/>
    <property type="match status" value="1"/>
</dbReference>
<dbReference type="GeneID" id="124293099"/>
<evidence type="ECO:0000313" key="2">
    <source>
        <dbReference type="Proteomes" id="UP000829291"/>
    </source>
</evidence>
<evidence type="ECO:0000313" key="3">
    <source>
        <dbReference type="RefSeq" id="XP_046588497.1"/>
    </source>
</evidence>
<dbReference type="InterPro" id="IPR031643">
    <property type="entry name" value="DUF4708"/>
</dbReference>
<evidence type="ECO:0000259" key="1">
    <source>
        <dbReference type="Pfam" id="PF15813"/>
    </source>
</evidence>
<dbReference type="PANTHER" id="PTHR28495">
    <property type="entry name" value="HYPOTHETICAL PROTEIN LOC100359752"/>
    <property type="match status" value="1"/>
</dbReference>
<feature type="domain" description="DUF4708" evidence="1">
    <location>
        <begin position="19"/>
        <end position="102"/>
    </location>
</feature>
<reference evidence="3" key="1">
    <citation type="submission" date="2025-08" db="UniProtKB">
        <authorList>
            <consortium name="RefSeq"/>
        </authorList>
    </citation>
    <scope>IDENTIFICATION</scope>
    <source>
        <tissue evidence="3">Thorax and Abdomen</tissue>
    </source>
</reference>
<name>A0ABM3FKH1_NEOLC</name>
<accession>A0ABM3FKH1</accession>
<keyword evidence="2" id="KW-1185">Reference proteome</keyword>
<organism evidence="2 3">
    <name type="scientific">Neodiprion lecontei</name>
    <name type="common">Redheaded pine sawfly</name>
    <dbReference type="NCBI Taxonomy" id="441921"/>
    <lineage>
        <taxon>Eukaryota</taxon>
        <taxon>Metazoa</taxon>
        <taxon>Ecdysozoa</taxon>
        <taxon>Arthropoda</taxon>
        <taxon>Hexapoda</taxon>
        <taxon>Insecta</taxon>
        <taxon>Pterygota</taxon>
        <taxon>Neoptera</taxon>
        <taxon>Endopterygota</taxon>
        <taxon>Hymenoptera</taxon>
        <taxon>Tenthredinoidea</taxon>
        <taxon>Diprionidae</taxon>
        <taxon>Diprioninae</taxon>
        <taxon>Neodiprion</taxon>
    </lineage>
</organism>
<gene>
    <name evidence="3" type="primary">LOC124293099</name>
</gene>
<dbReference type="PANTHER" id="PTHR28495:SF1">
    <property type="entry name" value="GENE, 17266-RELATED"/>
    <property type="match status" value="1"/>
</dbReference>
<protein>
    <submittedName>
        <fullName evidence="3">Uncharacterized protein LOC124293099</fullName>
    </submittedName>
</protein>
<dbReference type="RefSeq" id="XP_046588497.1">
    <property type="nucleotide sequence ID" value="XM_046732541.1"/>
</dbReference>